<dbReference type="Proteomes" id="UP000282378">
    <property type="component" value="Unassembled WGS sequence"/>
</dbReference>
<sequence>MQCFQGVGQCLAGSNRNQNAVLTAGHVARLHHVVTVEDAGQNACAGSQGQEFVTETDQATSRDVVFKTNTALAIRNHVGQVALTDTDLFHDGTLGFFRQVDGDVLERFVLDAINHADDHFRTTNTHFEAFATHGFDQYREVQLTTAGDLELVGGVAFFNAQGNVVQQFFVQTFLDVTAGDELAFFTAERRVVYLERHGNGRFVNGQRLHRFNVLWVAQGVGDEQLFEAADADDVAGSCFFDVYTVQTVVTHQFQDTTVTALAVGVDSHNLGVWLDLAASNTANADDAQEAVVVQCRDLHLERAVTVNGRCRNVVDDGLIQRGHVFSHFGVVQTGNAVQGRGVDDFEVQLFFGSTQVVEQVEDLIQNPVRTRAWTVNLVDDHDWTQAGFESLLGHKAGLRHRAVLGIDQQQYGVNHRHHALYFTTEVGVARGVHDVDVVAIPVDRGVLRENGNTALFFLVVGVHHALIVELAALQSAGLTQEFVYQGGLTMVNVSNDGDVA</sequence>
<reference evidence="1 2" key="1">
    <citation type="submission" date="2018-08" db="EMBL/GenBank/DDBJ databases">
        <title>Recombination of ecologically and evolutionarily significant loci maintains genetic cohesion in the Pseudomonas syringae species complex.</title>
        <authorList>
            <person name="Dillon M."/>
            <person name="Thakur S."/>
            <person name="Almeida R.N.D."/>
            <person name="Weir B.S."/>
            <person name="Guttman D.S."/>
        </authorList>
    </citation>
    <scope>NUCLEOTIDE SEQUENCE [LARGE SCALE GENOMIC DNA]</scope>
    <source>
        <strain evidence="1 2">88_10</strain>
    </source>
</reference>
<protein>
    <submittedName>
        <fullName evidence="1">Uncharacterized protein</fullName>
    </submittedName>
</protein>
<organism evidence="1 2">
    <name type="scientific">Pseudomonas syringae pv. maculicola</name>
    <dbReference type="NCBI Taxonomy" id="59511"/>
    <lineage>
        <taxon>Bacteria</taxon>
        <taxon>Pseudomonadati</taxon>
        <taxon>Pseudomonadota</taxon>
        <taxon>Gammaproteobacteria</taxon>
        <taxon>Pseudomonadales</taxon>
        <taxon>Pseudomonadaceae</taxon>
        <taxon>Pseudomonas</taxon>
    </lineage>
</organism>
<dbReference type="EMBL" id="RBNL01003620">
    <property type="protein sequence ID" value="RML47359.1"/>
    <property type="molecule type" value="Genomic_DNA"/>
</dbReference>
<accession>A0A3M2W751</accession>
<proteinExistence type="predicted"/>
<evidence type="ECO:0000313" key="1">
    <source>
        <dbReference type="EMBL" id="RML47359.1"/>
    </source>
</evidence>
<name>A0A3M2W751_PSEYM</name>
<dbReference type="AntiFam" id="ANF00072">
    <property type="entry name" value="Shadow ORF (opposite TypA)"/>
</dbReference>
<comment type="caution">
    <text evidence="1">The sequence shown here is derived from an EMBL/GenBank/DDBJ whole genome shotgun (WGS) entry which is preliminary data.</text>
</comment>
<dbReference type="AlphaFoldDB" id="A0A3M2W751"/>
<gene>
    <name evidence="1" type="ORF">APX70_200362</name>
</gene>
<evidence type="ECO:0000313" key="2">
    <source>
        <dbReference type="Proteomes" id="UP000282378"/>
    </source>
</evidence>